<evidence type="ECO:0000256" key="1">
    <source>
        <dbReference type="ARBA" id="ARBA00006249"/>
    </source>
</evidence>
<dbReference type="InterPro" id="IPR011118">
    <property type="entry name" value="Tannase/feruloyl_esterase"/>
</dbReference>
<gene>
    <name evidence="8" type="ORF">DES41_105497</name>
</gene>
<keyword evidence="9" id="KW-1185">Reference proteome</keyword>
<evidence type="ECO:0000256" key="7">
    <source>
        <dbReference type="ARBA" id="ARBA00023157"/>
    </source>
</evidence>
<name>A0A368XX08_9BURK</name>
<dbReference type="RefSeq" id="WP_114469470.1">
    <property type="nucleotide sequence ID" value="NZ_QPJK01000005.1"/>
</dbReference>
<dbReference type="Proteomes" id="UP000252884">
    <property type="component" value="Unassembled WGS sequence"/>
</dbReference>
<dbReference type="Pfam" id="PF07519">
    <property type="entry name" value="Tannase"/>
    <property type="match status" value="1"/>
</dbReference>
<evidence type="ECO:0000313" key="9">
    <source>
        <dbReference type="Proteomes" id="UP000252884"/>
    </source>
</evidence>
<protein>
    <submittedName>
        <fullName evidence="8">Feruloyl esterase</fullName>
    </submittedName>
</protein>
<dbReference type="PANTHER" id="PTHR33938">
    <property type="entry name" value="FERULOYL ESTERASE B-RELATED"/>
    <property type="match status" value="1"/>
</dbReference>
<dbReference type="OrthoDB" id="7062032at2"/>
<keyword evidence="4" id="KW-0732">Signal</keyword>
<dbReference type="GO" id="GO:0046872">
    <property type="term" value="F:metal ion binding"/>
    <property type="evidence" value="ECO:0007669"/>
    <property type="project" value="UniProtKB-KW"/>
</dbReference>
<comment type="similarity">
    <text evidence="1">Belongs to the tannase family.</text>
</comment>
<dbReference type="SUPFAM" id="SSF53474">
    <property type="entry name" value="alpha/beta-Hydrolases"/>
    <property type="match status" value="1"/>
</dbReference>
<sequence>MPHTKSLAPRPSPARIAAAFACLAIGACGGGGDADIPFVDTSALAFKTPLSSCAALSGTDIPAAAVGLPTSGGTVTSATLVPAAPELVGAARVTRALPEYCRVLGSIRPVDPAAPPINFQLNIPTQWNQKTIQVGGGGLNGSIPANLAAIGASGSPTSGAFPPDAPYPLSSGYAMFGSDSGHQVSSTAADWALNDEAWVNFGHAALKKTHDAVFALVETLYGSRPRVSYFMGQSQGGREAMEVAQRYPEDYDGIVATSPLIGYSAHVIHKTLLAAAQTGARWIPPAKQVAIGAEVLRQCDALDGLADGVIANYLACSARFDPLKVQHPYAAIRCADGGDTGDACVSDRQIETLDQMHAPLRFGFALANGWSEFPGYQVGRESEGGWLNIAPQPSLQAQPALGQPGATVSYGIIKDPGFNLSNFSVAAFKDRIVQSSAIIDSTNTDLGRFFARGGRLIIKAQGSDYASNPHTVMRYYDGLVQRFGQRAVDRHVRFYMLPNGDHNGGVQSLPARTAEPQYVDLIRMSTDWVEKNMLPADAPVLSAMEALPPYTVTATRPMCRYPAYPRYIAGDARQGGSYRCTVE</sequence>
<dbReference type="AlphaFoldDB" id="A0A368XX08"/>
<dbReference type="GO" id="GO:0052689">
    <property type="term" value="F:carboxylic ester hydrolase activity"/>
    <property type="evidence" value="ECO:0007669"/>
    <property type="project" value="UniProtKB-KW"/>
</dbReference>
<comment type="caution">
    <text evidence="8">The sequence shown here is derived from an EMBL/GenBank/DDBJ whole genome shotgun (WGS) entry which is preliminary data.</text>
</comment>
<organism evidence="8 9">
    <name type="scientific">Pseudorhodoferax soli</name>
    <dbReference type="NCBI Taxonomy" id="545864"/>
    <lineage>
        <taxon>Bacteria</taxon>
        <taxon>Pseudomonadati</taxon>
        <taxon>Pseudomonadota</taxon>
        <taxon>Betaproteobacteria</taxon>
        <taxon>Burkholderiales</taxon>
        <taxon>Comamonadaceae</taxon>
    </lineage>
</organism>
<dbReference type="EMBL" id="QPJK01000005">
    <property type="protein sequence ID" value="RCW70554.1"/>
    <property type="molecule type" value="Genomic_DNA"/>
</dbReference>
<dbReference type="Gene3D" id="3.40.50.1820">
    <property type="entry name" value="alpha/beta hydrolase"/>
    <property type="match status" value="1"/>
</dbReference>
<dbReference type="PROSITE" id="PS51257">
    <property type="entry name" value="PROKAR_LIPOPROTEIN"/>
    <property type="match status" value="1"/>
</dbReference>
<dbReference type="InterPro" id="IPR029058">
    <property type="entry name" value="AB_hydrolase_fold"/>
</dbReference>
<accession>A0A368XX08</accession>
<evidence type="ECO:0000313" key="8">
    <source>
        <dbReference type="EMBL" id="RCW70554.1"/>
    </source>
</evidence>
<evidence type="ECO:0000256" key="3">
    <source>
        <dbReference type="ARBA" id="ARBA00022723"/>
    </source>
</evidence>
<reference evidence="8 9" key="1">
    <citation type="submission" date="2018-07" db="EMBL/GenBank/DDBJ databases">
        <title>Genomic Encyclopedia of Type Strains, Phase IV (KMG-IV): sequencing the most valuable type-strain genomes for metagenomic binning, comparative biology and taxonomic classification.</title>
        <authorList>
            <person name="Goeker M."/>
        </authorList>
    </citation>
    <scope>NUCLEOTIDE SEQUENCE [LARGE SCALE GENOMIC DNA]</scope>
    <source>
        <strain evidence="8 9">DSM 21634</strain>
    </source>
</reference>
<evidence type="ECO:0000256" key="5">
    <source>
        <dbReference type="ARBA" id="ARBA00022801"/>
    </source>
</evidence>
<evidence type="ECO:0000256" key="4">
    <source>
        <dbReference type="ARBA" id="ARBA00022729"/>
    </source>
</evidence>
<keyword evidence="5" id="KW-0378">Hydrolase</keyword>
<evidence type="ECO:0000256" key="2">
    <source>
        <dbReference type="ARBA" id="ARBA00022487"/>
    </source>
</evidence>
<keyword evidence="2" id="KW-0719">Serine esterase</keyword>
<keyword evidence="7" id="KW-1015">Disulfide bond</keyword>
<proteinExistence type="inferred from homology"/>
<keyword evidence="3" id="KW-0479">Metal-binding</keyword>
<evidence type="ECO:0000256" key="6">
    <source>
        <dbReference type="ARBA" id="ARBA00022837"/>
    </source>
</evidence>
<keyword evidence="6" id="KW-0106">Calcium</keyword>
<dbReference type="PANTHER" id="PTHR33938:SF15">
    <property type="entry name" value="FERULOYL ESTERASE B-RELATED"/>
    <property type="match status" value="1"/>
</dbReference>